<proteinExistence type="predicted"/>
<reference evidence="3" key="1">
    <citation type="submission" date="2019-10" db="EMBL/GenBank/DDBJ databases">
        <authorList>
            <person name="Nor Muhammad N."/>
        </authorList>
    </citation>
    <scope>NUCLEOTIDE SEQUENCE</scope>
</reference>
<gene>
    <name evidence="3" type="primary">P87090</name>
</gene>
<feature type="transmembrane region" description="Helical" evidence="2">
    <location>
        <begin position="87"/>
        <end position="108"/>
    </location>
</feature>
<accession>A0A5K1JV26</accession>
<feature type="compositionally biased region" description="Pro residues" evidence="1">
    <location>
        <begin position="37"/>
        <end position="46"/>
    </location>
</feature>
<keyword evidence="2" id="KW-1133">Transmembrane helix</keyword>
<sequence>MPGLIQRYNAVGEYSALISTKPSSPKRRDRENQYALPLPPSSPPRSPRMTIHEEVIEWYEAFAPPLEDLQAVIQRLQADPDLTQDRVFAHLCPAALLCALFAIALVAVREDSVVHRMLDASSPDPCWAALARFAVLAVCGVMFSVVVLKCIVYCVAEACALIVAMKTRAQMRAREDWGVPTSGLVLGGMMF</sequence>
<keyword evidence="2" id="KW-0472">Membrane</keyword>
<protein>
    <submittedName>
        <fullName evidence="3">Cross-pathway control protein 1</fullName>
    </submittedName>
</protein>
<feature type="transmembrane region" description="Helical" evidence="2">
    <location>
        <begin position="133"/>
        <end position="164"/>
    </location>
</feature>
<organism evidence="3">
    <name type="scientific">Ganoderma boninense</name>
    <dbReference type="NCBI Taxonomy" id="34458"/>
    <lineage>
        <taxon>Eukaryota</taxon>
        <taxon>Fungi</taxon>
        <taxon>Dikarya</taxon>
        <taxon>Basidiomycota</taxon>
        <taxon>Agaricomycotina</taxon>
        <taxon>Agaricomycetes</taxon>
        <taxon>Polyporales</taxon>
        <taxon>Polyporaceae</taxon>
        <taxon>Ganoderma</taxon>
    </lineage>
</organism>
<evidence type="ECO:0000256" key="1">
    <source>
        <dbReference type="SAM" id="MobiDB-lite"/>
    </source>
</evidence>
<name>A0A5K1JV26_9APHY</name>
<evidence type="ECO:0000256" key="2">
    <source>
        <dbReference type="SAM" id="Phobius"/>
    </source>
</evidence>
<dbReference type="AlphaFoldDB" id="A0A5K1JV26"/>
<dbReference type="EMBL" id="LR725050">
    <property type="protein sequence ID" value="VWO95712.1"/>
    <property type="molecule type" value="Genomic_DNA"/>
</dbReference>
<evidence type="ECO:0000313" key="3">
    <source>
        <dbReference type="EMBL" id="VWO95712.1"/>
    </source>
</evidence>
<feature type="region of interest" description="Disordered" evidence="1">
    <location>
        <begin position="20"/>
        <end position="47"/>
    </location>
</feature>
<keyword evidence="2" id="KW-0812">Transmembrane</keyword>